<dbReference type="InterPro" id="IPR036629">
    <property type="entry name" value="YjbJ_sf"/>
</dbReference>
<dbReference type="Pfam" id="PF05532">
    <property type="entry name" value="CsbD"/>
    <property type="match status" value="1"/>
</dbReference>
<gene>
    <name evidence="4" type="ORF">CYJ10_09150</name>
</gene>
<feature type="domain" description="CsbD-like" evidence="3">
    <location>
        <begin position="4"/>
        <end position="56"/>
    </location>
</feature>
<dbReference type="STRING" id="82633.GCA_000974605_05179"/>
<dbReference type="InterPro" id="IPR008462">
    <property type="entry name" value="CsbD"/>
</dbReference>
<evidence type="ECO:0000259" key="3">
    <source>
        <dbReference type="Pfam" id="PF05532"/>
    </source>
</evidence>
<organism evidence="4 5">
    <name type="scientific">Cupriavidus pauculus</name>
    <dbReference type="NCBI Taxonomy" id="82633"/>
    <lineage>
        <taxon>Bacteria</taxon>
        <taxon>Pseudomonadati</taxon>
        <taxon>Pseudomonadota</taxon>
        <taxon>Betaproteobacteria</taxon>
        <taxon>Burkholderiales</taxon>
        <taxon>Burkholderiaceae</taxon>
        <taxon>Cupriavidus</taxon>
    </lineage>
</organism>
<dbReference type="EMBL" id="PJRP01000003">
    <property type="protein sequence ID" value="PLQ00624.1"/>
    <property type="molecule type" value="Genomic_DNA"/>
</dbReference>
<dbReference type="Gene3D" id="1.10.1470.10">
    <property type="entry name" value="YjbJ"/>
    <property type="match status" value="1"/>
</dbReference>
<dbReference type="Proteomes" id="UP000234341">
    <property type="component" value="Unassembled WGS sequence"/>
</dbReference>
<dbReference type="OrthoDB" id="8564562at2"/>
<reference evidence="4 5" key="1">
    <citation type="submission" date="2017-12" db="EMBL/GenBank/DDBJ databases">
        <title>Genome sequence of the active heterotrophic nitrifier-denitrifier, Cupriavidus pauculus UM1.</title>
        <authorList>
            <person name="Putonti C."/>
            <person name="Castignetti D."/>
        </authorList>
    </citation>
    <scope>NUCLEOTIDE SEQUENCE [LARGE SCALE GENOMIC DNA]</scope>
    <source>
        <strain evidence="4 5">UM1</strain>
    </source>
</reference>
<dbReference type="RefSeq" id="WP_066741513.1">
    <property type="nucleotide sequence ID" value="NZ_PJRP01000003.1"/>
</dbReference>
<feature type="compositionally biased region" description="Basic and acidic residues" evidence="2">
    <location>
        <begin position="49"/>
        <end position="59"/>
    </location>
</feature>
<comment type="similarity">
    <text evidence="1">Belongs to the UPF0337 (CsbD) family.</text>
</comment>
<feature type="region of interest" description="Disordered" evidence="2">
    <location>
        <begin position="1"/>
        <end position="59"/>
    </location>
</feature>
<evidence type="ECO:0000313" key="5">
    <source>
        <dbReference type="Proteomes" id="UP000234341"/>
    </source>
</evidence>
<comment type="caution">
    <text evidence="4">The sequence shown here is derived from an EMBL/GenBank/DDBJ whole genome shotgun (WGS) entry which is preliminary data.</text>
</comment>
<dbReference type="SUPFAM" id="SSF69047">
    <property type="entry name" value="Hypothetical protein YjbJ"/>
    <property type="match status" value="1"/>
</dbReference>
<name>A0A2N5CEI2_9BURK</name>
<sequence length="59" mass="6426">MNKDQVKGRMNEAKGKAKELAGKVTGKTSTEMKGKAQQVAGRTQAAYGDTKEDMKKNPR</sequence>
<proteinExistence type="inferred from homology"/>
<evidence type="ECO:0000256" key="1">
    <source>
        <dbReference type="ARBA" id="ARBA00009129"/>
    </source>
</evidence>
<dbReference type="AlphaFoldDB" id="A0A2N5CEI2"/>
<accession>A0A2N5CEI2</accession>
<evidence type="ECO:0000313" key="4">
    <source>
        <dbReference type="EMBL" id="PLQ00624.1"/>
    </source>
</evidence>
<feature type="compositionally biased region" description="Basic and acidic residues" evidence="2">
    <location>
        <begin position="1"/>
        <end position="21"/>
    </location>
</feature>
<evidence type="ECO:0000256" key="2">
    <source>
        <dbReference type="SAM" id="MobiDB-lite"/>
    </source>
</evidence>
<protein>
    <submittedName>
        <fullName evidence="4">CsbD family protein</fullName>
    </submittedName>
</protein>